<evidence type="ECO:0000256" key="2">
    <source>
        <dbReference type="ARBA" id="ARBA00022695"/>
    </source>
</evidence>
<dbReference type="GO" id="GO:0043814">
    <property type="term" value="F:phospholactate guanylyltransferase activity"/>
    <property type="evidence" value="ECO:0007669"/>
    <property type="project" value="UniProtKB-EC"/>
</dbReference>
<evidence type="ECO:0000313" key="5">
    <source>
        <dbReference type="EMBL" id="TLQ01097.1"/>
    </source>
</evidence>
<evidence type="ECO:0000313" key="6">
    <source>
        <dbReference type="Proteomes" id="UP000310458"/>
    </source>
</evidence>
<dbReference type="EC" id="2.7.7.68" evidence="5"/>
<keyword evidence="1 5" id="KW-0808">Transferase</keyword>
<keyword evidence="3" id="KW-0547">Nucleotide-binding</keyword>
<dbReference type="SUPFAM" id="SSF53448">
    <property type="entry name" value="Nucleotide-diphospho-sugar transferases"/>
    <property type="match status" value="1"/>
</dbReference>
<keyword evidence="6" id="KW-1185">Reference proteome</keyword>
<keyword evidence="2 5" id="KW-0548">Nucleotidyltransferase</keyword>
<sequence length="220" mass="22535">MNTVSVRAVSVRDAHPVSWTLIVPVRHPGTGKTRLRLGRQHSLAAAIARDTLSAVTSCARVRRVVLVTDDAAWTPLVTAGLTVEIAVQQQAGLDAAIAEGLRCAGSGPTAVLLGDLPAVRAEHLDSALGEAASVPRGFVPDHWGTGTTLITALVAAEHRPQFGPGSAARHSAAGYRELAAAPALRADVDTAEDLDAASALGLGEATSLAVSGISAERALR</sequence>
<evidence type="ECO:0000256" key="1">
    <source>
        <dbReference type="ARBA" id="ARBA00022679"/>
    </source>
</evidence>
<dbReference type="PANTHER" id="PTHR40392">
    <property type="entry name" value="2-PHOSPHO-L-LACTATE GUANYLYLTRANSFERASE"/>
    <property type="match status" value="1"/>
</dbReference>
<dbReference type="InterPro" id="IPR029044">
    <property type="entry name" value="Nucleotide-diphossugar_trans"/>
</dbReference>
<dbReference type="GO" id="GO:0005525">
    <property type="term" value="F:GTP binding"/>
    <property type="evidence" value="ECO:0007669"/>
    <property type="project" value="UniProtKB-KW"/>
</dbReference>
<accession>A0A5R9BKE7</accession>
<protein>
    <submittedName>
        <fullName evidence="5">2-phospho-L-lactate guanylyltransferase</fullName>
        <ecNumber evidence="5">2.7.7.68</ecNumber>
    </submittedName>
</protein>
<dbReference type="Gene3D" id="3.90.550.10">
    <property type="entry name" value="Spore Coat Polysaccharide Biosynthesis Protein SpsA, Chain A"/>
    <property type="match status" value="1"/>
</dbReference>
<keyword evidence="4" id="KW-0342">GTP-binding</keyword>
<gene>
    <name evidence="5" type="primary">cofC</name>
    <name evidence="5" type="ORF">FEF26_01270</name>
</gene>
<dbReference type="InterPro" id="IPR002835">
    <property type="entry name" value="CofC"/>
</dbReference>
<name>A0A5R9BKE7_9MICC</name>
<dbReference type="OrthoDB" id="9151145at2"/>
<dbReference type="NCBIfam" id="TIGR03552">
    <property type="entry name" value="F420_cofC"/>
    <property type="match status" value="1"/>
</dbReference>
<proteinExistence type="predicted"/>
<comment type="caution">
    <text evidence="5">The sequence shown here is derived from an EMBL/GenBank/DDBJ whole genome shotgun (WGS) entry which is preliminary data.</text>
</comment>
<dbReference type="EMBL" id="VAVZ01000002">
    <property type="protein sequence ID" value="TLQ01097.1"/>
    <property type="molecule type" value="Genomic_DNA"/>
</dbReference>
<dbReference type="AlphaFoldDB" id="A0A5R9BKE7"/>
<organism evidence="5 6">
    <name type="scientific">Nesterenkonia salmonea</name>
    <dbReference type="NCBI Taxonomy" id="1804987"/>
    <lineage>
        <taxon>Bacteria</taxon>
        <taxon>Bacillati</taxon>
        <taxon>Actinomycetota</taxon>
        <taxon>Actinomycetes</taxon>
        <taxon>Micrococcales</taxon>
        <taxon>Micrococcaceae</taxon>
        <taxon>Nesterenkonia</taxon>
    </lineage>
</organism>
<dbReference type="Proteomes" id="UP000310458">
    <property type="component" value="Unassembled WGS sequence"/>
</dbReference>
<evidence type="ECO:0000256" key="4">
    <source>
        <dbReference type="ARBA" id="ARBA00023134"/>
    </source>
</evidence>
<reference evidence="5 6" key="1">
    <citation type="submission" date="2019-05" db="EMBL/GenBank/DDBJ databases">
        <title>Nesterenkonia sp. GY074 isolated from the Southern Atlantic Ocean.</title>
        <authorList>
            <person name="Zhang G."/>
        </authorList>
    </citation>
    <scope>NUCLEOTIDE SEQUENCE [LARGE SCALE GENOMIC DNA]</scope>
    <source>
        <strain evidence="5 6">GY074</strain>
    </source>
</reference>
<dbReference type="PANTHER" id="PTHR40392:SF1">
    <property type="entry name" value="2-PHOSPHO-L-LACTATE GUANYLYLTRANSFERASE"/>
    <property type="match status" value="1"/>
</dbReference>
<evidence type="ECO:0000256" key="3">
    <source>
        <dbReference type="ARBA" id="ARBA00022741"/>
    </source>
</evidence>
<dbReference type="RefSeq" id="WP_138251721.1">
    <property type="nucleotide sequence ID" value="NZ_VAVZ01000002.1"/>
</dbReference>